<evidence type="ECO:0000313" key="4">
    <source>
        <dbReference type="EMBL" id="MCW9707735.1"/>
    </source>
</evidence>
<reference evidence="4 5" key="1">
    <citation type="submission" date="2021-03" db="EMBL/GenBank/DDBJ databases">
        <title>Aliifodinibius sp. nov., a new bacterium isolated from saline soil.</title>
        <authorList>
            <person name="Galisteo C."/>
            <person name="De La Haba R."/>
            <person name="Sanchez-Porro C."/>
            <person name="Ventosa A."/>
        </authorList>
    </citation>
    <scope>NUCLEOTIDE SEQUENCE [LARGE SCALE GENOMIC DNA]</scope>
    <source>
        <strain evidence="4 5">1BSP15-2V2</strain>
    </source>
</reference>
<dbReference type="Gene3D" id="2.40.50.100">
    <property type="match status" value="2"/>
</dbReference>
<dbReference type="EMBL" id="JAGGJA010000008">
    <property type="protein sequence ID" value="MCW9707735.1"/>
    <property type="molecule type" value="Genomic_DNA"/>
</dbReference>
<keyword evidence="2 3" id="KW-0175">Coiled coil</keyword>
<sequence length="304" mass="33777">MRLESSRTSSLFLLLIGILIVVTGCNSEEKSDAYGQFEAIETTISTEIGGKLLAYNVAEGDRLEKDQTVGLVDTTRLILQKKELEAKVESIRSQIVNINAEVEVRQEELTLAGMNLKRTQAMREDKAATAQQLDNVRSKVETIRKQISALQTQKQSIRAEISATQARIEQVQDQLQDTRIINPVAGTVLTSYVEPYELVQQGQPLYQIASLDTLELKVYVSGAQLPSIKIGQAVQVLVDSTAERNQQLSGRVSWIASEAEFTPKMIQTKEERVTQVYAMKVRVPNPNGVLKIGMPGEVNFRAEN</sequence>
<comment type="caution">
    <text evidence="4">The sequence shown here is derived from an EMBL/GenBank/DDBJ whole genome shotgun (WGS) entry which is preliminary data.</text>
</comment>
<gene>
    <name evidence="4" type="ORF">J6I44_12780</name>
</gene>
<accession>A0ABT3PPG2</accession>
<organism evidence="4 5">
    <name type="scientific">Fodinibius salsisoli</name>
    <dbReference type="NCBI Taxonomy" id="2820877"/>
    <lineage>
        <taxon>Bacteria</taxon>
        <taxon>Pseudomonadati</taxon>
        <taxon>Balneolota</taxon>
        <taxon>Balneolia</taxon>
        <taxon>Balneolales</taxon>
        <taxon>Balneolaceae</taxon>
        <taxon>Fodinibius</taxon>
    </lineage>
</organism>
<evidence type="ECO:0000313" key="5">
    <source>
        <dbReference type="Proteomes" id="UP001207918"/>
    </source>
</evidence>
<name>A0ABT3PPG2_9BACT</name>
<dbReference type="Proteomes" id="UP001207918">
    <property type="component" value="Unassembled WGS sequence"/>
</dbReference>
<dbReference type="PANTHER" id="PTHR32347">
    <property type="entry name" value="EFFLUX SYSTEM COMPONENT YKNX-RELATED"/>
    <property type="match status" value="1"/>
</dbReference>
<dbReference type="PROSITE" id="PS51257">
    <property type="entry name" value="PROKAR_LIPOPROTEIN"/>
    <property type="match status" value="1"/>
</dbReference>
<dbReference type="RefSeq" id="WP_265766525.1">
    <property type="nucleotide sequence ID" value="NZ_JAGGJA010000008.1"/>
</dbReference>
<protein>
    <submittedName>
        <fullName evidence="4">HlyD family efflux transporter periplasmic adaptor subunit</fullName>
    </submittedName>
</protein>
<comment type="subcellular location">
    <subcellularLocation>
        <location evidence="1">Cell envelope</location>
    </subcellularLocation>
</comment>
<proteinExistence type="predicted"/>
<evidence type="ECO:0000256" key="3">
    <source>
        <dbReference type="SAM" id="Coils"/>
    </source>
</evidence>
<evidence type="ECO:0000256" key="2">
    <source>
        <dbReference type="ARBA" id="ARBA00023054"/>
    </source>
</evidence>
<dbReference type="PANTHER" id="PTHR32347:SF23">
    <property type="entry name" value="BLL5650 PROTEIN"/>
    <property type="match status" value="1"/>
</dbReference>
<evidence type="ECO:0000256" key="1">
    <source>
        <dbReference type="ARBA" id="ARBA00004196"/>
    </source>
</evidence>
<dbReference type="SUPFAM" id="SSF111369">
    <property type="entry name" value="HlyD-like secretion proteins"/>
    <property type="match status" value="1"/>
</dbReference>
<feature type="coiled-coil region" evidence="3">
    <location>
        <begin position="133"/>
        <end position="174"/>
    </location>
</feature>
<keyword evidence="5" id="KW-1185">Reference proteome</keyword>
<dbReference type="InterPro" id="IPR050465">
    <property type="entry name" value="UPF0194_transport"/>
</dbReference>
<dbReference type="Gene3D" id="2.40.30.170">
    <property type="match status" value="1"/>
</dbReference>